<dbReference type="EMBL" id="CP042806">
    <property type="protein sequence ID" value="QEE27164.1"/>
    <property type="molecule type" value="Genomic_DNA"/>
</dbReference>
<keyword evidence="2" id="KW-0812">Transmembrane</keyword>
<dbReference type="OrthoDB" id="114811at2"/>
<name>A0A5B9E6D8_9BACT</name>
<evidence type="ECO:0000313" key="3">
    <source>
        <dbReference type="EMBL" id="QEE27164.1"/>
    </source>
</evidence>
<reference evidence="3 4" key="1">
    <citation type="submission" date="2019-08" db="EMBL/GenBank/DDBJ databases">
        <title>Complete genome sequence of Terriglobus albidus strain ORNL.</title>
        <authorList>
            <person name="Podar M."/>
        </authorList>
    </citation>
    <scope>NUCLEOTIDE SEQUENCE [LARGE SCALE GENOMIC DNA]</scope>
    <source>
        <strain evidence="3 4">ORNL</strain>
    </source>
</reference>
<organism evidence="3 4">
    <name type="scientific">Terriglobus albidus</name>
    <dbReference type="NCBI Taxonomy" id="1592106"/>
    <lineage>
        <taxon>Bacteria</taxon>
        <taxon>Pseudomonadati</taxon>
        <taxon>Acidobacteriota</taxon>
        <taxon>Terriglobia</taxon>
        <taxon>Terriglobales</taxon>
        <taxon>Acidobacteriaceae</taxon>
        <taxon>Terriglobus</taxon>
    </lineage>
</organism>
<feature type="transmembrane region" description="Helical" evidence="2">
    <location>
        <begin position="28"/>
        <end position="47"/>
    </location>
</feature>
<keyword evidence="2" id="KW-1133">Transmembrane helix</keyword>
<dbReference type="AlphaFoldDB" id="A0A5B9E6D8"/>
<protein>
    <submittedName>
        <fullName evidence="3">Uncharacterized protein</fullName>
    </submittedName>
</protein>
<gene>
    <name evidence="3" type="ORF">FTW19_03520</name>
</gene>
<evidence type="ECO:0000256" key="1">
    <source>
        <dbReference type="SAM" id="MobiDB-lite"/>
    </source>
</evidence>
<sequence>MQPLPERPAIHSAPRFYVSERQPIRRSAVLLAMVMAVVVLFAVAYALRHNGHIRFRPDSDEVSRSSGGGASARSHDDENDDPNQIDTIVLSDPADAPAPARKGDYVSPVHPTLLVHLPRYGNQTGLIPDSPAGHLLYKWLAAFNQASAPALAEAVPTPASEEVVAAQMDLREQTGGFALLSAKEVQPGVLVFRLQSQKPPAFEVLGTLQVRAGSDPASVASFSLRGVEAAAGK</sequence>
<dbReference type="Proteomes" id="UP000321820">
    <property type="component" value="Chromosome"/>
</dbReference>
<evidence type="ECO:0000313" key="4">
    <source>
        <dbReference type="Proteomes" id="UP000321820"/>
    </source>
</evidence>
<feature type="region of interest" description="Disordered" evidence="1">
    <location>
        <begin position="56"/>
        <end position="104"/>
    </location>
</feature>
<proteinExistence type="predicted"/>
<keyword evidence="4" id="KW-1185">Reference proteome</keyword>
<dbReference type="KEGG" id="talb:FTW19_03520"/>
<dbReference type="RefSeq" id="WP_147646357.1">
    <property type="nucleotide sequence ID" value="NZ_CP042806.1"/>
</dbReference>
<accession>A0A5B9E6D8</accession>
<keyword evidence="2" id="KW-0472">Membrane</keyword>
<evidence type="ECO:0000256" key="2">
    <source>
        <dbReference type="SAM" id="Phobius"/>
    </source>
</evidence>